<accession>A0ACC0MLD5</accession>
<proteinExistence type="predicted"/>
<evidence type="ECO:0000313" key="1">
    <source>
        <dbReference type="EMBL" id="KAI8541695.1"/>
    </source>
</evidence>
<comment type="caution">
    <text evidence="1">The sequence shown here is derived from an EMBL/GenBank/DDBJ whole genome shotgun (WGS) entry which is preliminary data.</text>
</comment>
<protein>
    <submittedName>
        <fullName evidence="1">Uncharacterized protein</fullName>
    </submittedName>
</protein>
<dbReference type="Proteomes" id="UP001062846">
    <property type="component" value="Chromosome 8"/>
</dbReference>
<keyword evidence="2" id="KW-1185">Reference proteome</keyword>
<reference evidence="1" key="1">
    <citation type="submission" date="2022-02" db="EMBL/GenBank/DDBJ databases">
        <title>Plant Genome Project.</title>
        <authorList>
            <person name="Zhang R.-G."/>
        </authorList>
    </citation>
    <scope>NUCLEOTIDE SEQUENCE</scope>
    <source>
        <strain evidence="1">AT1</strain>
    </source>
</reference>
<sequence length="560" mass="61592">MAKTDGAQRPTITLPPRSSLETLFTGLSPGPLTLVSNFFSDNDNYPDSDCRSFSQLLAGAMASPVAGAGTPKLPNFLPDSSAKEGGNSGNGTGEEKLGFKQNRPVNLVVGNSSSTHHPTVFMIPPGLSPSGFLNSPGFFSPLQDTLVDNLAGLVVLLVYLECRDDAPTPSYGFKSPFGMTHQQALAQVTALATLSQSFMQAEHQPSSLATSEAESWSQYQSFPSNTTIQQQVHPVISEPENSFMESSEASQSERKCQPPPATVDKPGNDGYNWRKYGQKQVKASEYPRSYYKCTELNCPVKKKVERNFDGRISEITYKGQHNHELPQSNKRAKDGTRMKQNTKNQSVPELGLVGETETSTSNETFHSVSERDQSHQTSTQLTLVQLPESTENVEMSNAEIVPNEGNDDEPNPKRRNTEVGTSELTSSHKTVTEARIVVQTRSEVDLLDDGFKWRKYGQKVVKGNAHPRSYYKCTYAGCNVRKHVERASSDPKAVVTTYEGKHNHDVPTARKSSNNTANSNTLQLKHTVVAKKPALLEEMEFGNNDQRAVFVPLKEEQIMA</sequence>
<gene>
    <name evidence="1" type="ORF">RHMOL_Rhmol08G0082100</name>
</gene>
<name>A0ACC0MLD5_RHOML</name>
<dbReference type="EMBL" id="CM046395">
    <property type="protein sequence ID" value="KAI8541695.1"/>
    <property type="molecule type" value="Genomic_DNA"/>
</dbReference>
<evidence type="ECO:0000313" key="2">
    <source>
        <dbReference type="Proteomes" id="UP001062846"/>
    </source>
</evidence>
<organism evidence="1 2">
    <name type="scientific">Rhododendron molle</name>
    <name type="common">Chinese azalea</name>
    <name type="synonym">Azalea mollis</name>
    <dbReference type="NCBI Taxonomy" id="49168"/>
    <lineage>
        <taxon>Eukaryota</taxon>
        <taxon>Viridiplantae</taxon>
        <taxon>Streptophyta</taxon>
        <taxon>Embryophyta</taxon>
        <taxon>Tracheophyta</taxon>
        <taxon>Spermatophyta</taxon>
        <taxon>Magnoliopsida</taxon>
        <taxon>eudicotyledons</taxon>
        <taxon>Gunneridae</taxon>
        <taxon>Pentapetalae</taxon>
        <taxon>asterids</taxon>
        <taxon>Ericales</taxon>
        <taxon>Ericaceae</taxon>
        <taxon>Ericoideae</taxon>
        <taxon>Rhodoreae</taxon>
        <taxon>Rhododendron</taxon>
    </lineage>
</organism>